<dbReference type="PROSITE" id="PS50158">
    <property type="entry name" value="ZF_CCHC"/>
    <property type="match status" value="1"/>
</dbReference>
<gene>
    <name evidence="3" type="ORF">PBS001_LOCUS8857</name>
</gene>
<name>A0ABN8DCR6_9STRA</name>
<evidence type="ECO:0000256" key="1">
    <source>
        <dbReference type="PROSITE-ProRule" id="PRU00047"/>
    </source>
</evidence>
<evidence type="ECO:0000313" key="4">
    <source>
        <dbReference type="Proteomes" id="UP001158986"/>
    </source>
</evidence>
<dbReference type="Proteomes" id="UP001158986">
    <property type="component" value="Unassembled WGS sequence"/>
</dbReference>
<reference evidence="3 4" key="1">
    <citation type="submission" date="2021-11" db="EMBL/GenBank/DDBJ databases">
        <authorList>
            <person name="Islam A."/>
            <person name="Islam S."/>
            <person name="Flora M.S."/>
            <person name="Rahman M."/>
            <person name="Ziaur R.M."/>
            <person name="Epstein J.H."/>
            <person name="Hassan M."/>
            <person name="Klassen M."/>
            <person name="Woodard K."/>
            <person name="Webb A."/>
            <person name="Webby R.J."/>
            <person name="El Zowalaty M.E."/>
        </authorList>
    </citation>
    <scope>NUCLEOTIDE SEQUENCE [LARGE SCALE GENOMIC DNA]</scope>
    <source>
        <strain evidence="3">Pbs1</strain>
    </source>
</reference>
<dbReference type="SUPFAM" id="SSF57756">
    <property type="entry name" value="Retrovirus zinc finger-like domains"/>
    <property type="match status" value="1"/>
</dbReference>
<dbReference type="SMART" id="SM00343">
    <property type="entry name" value="ZnF_C2HC"/>
    <property type="match status" value="1"/>
</dbReference>
<feature type="domain" description="CCHC-type" evidence="2">
    <location>
        <begin position="124"/>
        <end position="140"/>
    </location>
</feature>
<keyword evidence="1" id="KW-0479">Metal-binding</keyword>
<proteinExistence type="predicted"/>
<dbReference type="InterPro" id="IPR001878">
    <property type="entry name" value="Znf_CCHC"/>
</dbReference>
<keyword evidence="1" id="KW-0862">Zinc</keyword>
<accession>A0ABN8DCR6</accession>
<evidence type="ECO:0000259" key="2">
    <source>
        <dbReference type="PROSITE" id="PS50158"/>
    </source>
</evidence>
<evidence type="ECO:0000313" key="3">
    <source>
        <dbReference type="EMBL" id="CAH0522426.1"/>
    </source>
</evidence>
<dbReference type="EMBL" id="CAKLCB010000389">
    <property type="protein sequence ID" value="CAH0522426.1"/>
    <property type="molecule type" value="Genomic_DNA"/>
</dbReference>
<keyword evidence="1" id="KW-0863">Zinc-finger</keyword>
<dbReference type="Gene3D" id="4.10.60.10">
    <property type="entry name" value="Zinc finger, CCHC-type"/>
    <property type="match status" value="1"/>
</dbReference>
<organism evidence="3 4">
    <name type="scientific">Peronospora belbahrii</name>
    <dbReference type="NCBI Taxonomy" id="622444"/>
    <lineage>
        <taxon>Eukaryota</taxon>
        <taxon>Sar</taxon>
        <taxon>Stramenopiles</taxon>
        <taxon>Oomycota</taxon>
        <taxon>Peronosporomycetes</taxon>
        <taxon>Peronosporales</taxon>
        <taxon>Peronosporaceae</taxon>
        <taxon>Peronospora</taxon>
    </lineage>
</organism>
<sequence length="276" mass="30674">MEVDKFDGKEGDNLMIWFRQVESAMFIADITYEPYRVGFATGKLVTVTVFMEGLLVGVARTEVFRVNPSSFEETVVVAWNAEANLKAARPATYNYSSDGSVSMDCSQVEDEEAELHAAEQQIVRRCYICKSTGHLMAKCPARKAYLASKGRRPMGGRSKQIPVPKRFELSKTERECKPGLLVGEGTVKGYDTQWIILIISGASDNYVRRTTVEGSQQYAEALVARESDTVCLATGTRVTVPKVPMDLIVKLLDFNSTERCLFLDLDARNDLILGMA</sequence>
<protein>
    <recommendedName>
        <fullName evidence="2">CCHC-type domain-containing protein</fullName>
    </recommendedName>
</protein>
<dbReference type="InterPro" id="IPR036875">
    <property type="entry name" value="Znf_CCHC_sf"/>
</dbReference>
<keyword evidence="4" id="KW-1185">Reference proteome</keyword>
<comment type="caution">
    <text evidence="3">The sequence shown here is derived from an EMBL/GenBank/DDBJ whole genome shotgun (WGS) entry which is preliminary data.</text>
</comment>